<keyword evidence="2" id="KW-1185">Reference proteome</keyword>
<evidence type="ECO:0000313" key="1">
    <source>
        <dbReference type="EMBL" id="KAI3832520.1"/>
    </source>
</evidence>
<name>A0AAD4RU61_9MAGN</name>
<proteinExistence type="predicted"/>
<dbReference type="AlphaFoldDB" id="A0AAD4RU61"/>
<dbReference type="EMBL" id="JAJJMB010017986">
    <property type="protein sequence ID" value="KAI3832520.1"/>
    <property type="molecule type" value="Genomic_DNA"/>
</dbReference>
<comment type="caution">
    <text evidence="1">The sequence shown here is derived from an EMBL/GenBank/DDBJ whole genome shotgun (WGS) entry which is preliminary data.</text>
</comment>
<accession>A0AAD4RU61</accession>
<reference evidence="1" key="1">
    <citation type="submission" date="2022-04" db="EMBL/GenBank/DDBJ databases">
        <title>A functionally conserved STORR gene fusion in Papaver species that diverged 16.8 million years ago.</title>
        <authorList>
            <person name="Catania T."/>
        </authorList>
    </citation>
    <scope>NUCLEOTIDE SEQUENCE</scope>
    <source>
        <strain evidence="1">S-188037</strain>
    </source>
</reference>
<protein>
    <recommendedName>
        <fullName evidence="3">Reverse transcriptase</fullName>
    </recommendedName>
</protein>
<sequence>MKNLKAPGPDGMPAVFFKRCWEHVGEDVTQTIKQCFASASLPPGLNHTNICLIPKVKHPTLPS</sequence>
<evidence type="ECO:0008006" key="3">
    <source>
        <dbReference type="Google" id="ProtNLM"/>
    </source>
</evidence>
<gene>
    <name evidence="1" type="ORF">MKW98_002066</name>
</gene>
<feature type="non-terminal residue" evidence="1">
    <location>
        <position position="63"/>
    </location>
</feature>
<organism evidence="1 2">
    <name type="scientific">Papaver atlanticum</name>
    <dbReference type="NCBI Taxonomy" id="357466"/>
    <lineage>
        <taxon>Eukaryota</taxon>
        <taxon>Viridiplantae</taxon>
        <taxon>Streptophyta</taxon>
        <taxon>Embryophyta</taxon>
        <taxon>Tracheophyta</taxon>
        <taxon>Spermatophyta</taxon>
        <taxon>Magnoliopsida</taxon>
        <taxon>Ranunculales</taxon>
        <taxon>Papaveraceae</taxon>
        <taxon>Papaveroideae</taxon>
        <taxon>Papaver</taxon>
    </lineage>
</organism>
<evidence type="ECO:0000313" key="2">
    <source>
        <dbReference type="Proteomes" id="UP001202328"/>
    </source>
</evidence>
<dbReference type="Proteomes" id="UP001202328">
    <property type="component" value="Unassembled WGS sequence"/>
</dbReference>